<proteinExistence type="inferred from homology"/>
<dbReference type="PANTHER" id="PTHR43580">
    <property type="entry name" value="OXIDOREDUCTASE GLYR1-RELATED"/>
    <property type="match status" value="1"/>
</dbReference>
<dbReference type="AlphaFoldDB" id="A0A8J3I0N6"/>
<dbReference type="InterPro" id="IPR036291">
    <property type="entry name" value="NAD(P)-bd_dom_sf"/>
</dbReference>
<dbReference type="InterPro" id="IPR015815">
    <property type="entry name" value="HIBADH-related"/>
</dbReference>
<keyword evidence="2" id="KW-0560">Oxidoreductase</keyword>
<reference evidence="5" key="1">
    <citation type="submission" date="2020-10" db="EMBL/GenBank/DDBJ databases">
        <title>Taxonomic study of unclassified bacteria belonging to the class Ktedonobacteria.</title>
        <authorList>
            <person name="Yabe S."/>
            <person name="Wang C.M."/>
            <person name="Zheng Y."/>
            <person name="Sakai Y."/>
            <person name="Cavaletti L."/>
            <person name="Monciardini P."/>
            <person name="Donadio S."/>
        </authorList>
    </citation>
    <scope>NUCLEOTIDE SEQUENCE</scope>
    <source>
        <strain evidence="5">SOSP1-1</strain>
    </source>
</reference>
<evidence type="ECO:0000313" key="5">
    <source>
        <dbReference type="EMBL" id="GHO47807.1"/>
    </source>
</evidence>
<keyword evidence="6" id="KW-1185">Reference proteome</keyword>
<gene>
    <name evidence="5" type="ORF">KSX_59700</name>
</gene>
<comment type="similarity">
    <text evidence="1">Belongs to the HIBADH-related family.</text>
</comment>
<dbReference type="InterPro" id="IPR006115">
    <property type="entry name" value="6PGDH_NADP-bd"/>
</dbReference>
<dbReference type="PANTHER" id="PTHR43580:SF2">
    <property type="entry name" value="CYTOKINE-LIKE NUCLEAR FACTOR N-PAC"/>
    <property type="match status" value="1"/>
</dbReference>
<sequence>MQHMSDVSVIGLGQMGRALTHALLEHGNHVTIWNRTRPKAESLIQEGAVLAENAASAADASPVVIMCVADYEIADSILKTEEVVAALRGRILVQLSTGSPQQARESEAWARARSIDYLDGAIAATPVQIGKPNSTIFVSGVQAAFQRSESLLKSLTGNVVYLGELIGAASAVDLAFLSYLFGSMLGFFHGARLLEAEGLQVASLGPMIASTAPAIGAMMKNSADAIARDAYEHPESSLKICAEGVELLLRQAQETHINNEFPKFATHLFGKAVTAGYGNEKAAALMKVLRADAH</sequence>
<evidence type="ECO:0000313" key="6">
    <source>
        <dbReference type="Proteomes" id="UP000612362"/>
    </source>
</evidence>
<dbReference type="EMBL" id="BNJF01000003">
    <property type="protein sequence ID" value="GHO47807.1"/>
    <property type="molecule type" value="Genomic_DNA"/>
</dbReference>
<dbReference type="SUPFAM" id="SSF51735">
    <property type="entry name" value="NAD(P)-binding Rossmann-fold domains"/>
    <property type="match status" value="1"/>
</dbReference>
<evidence type="ECO:0000256" key="1">
    <source>
        <dbReference type="ARBA" id="ARBA00009080"/>
    </source>
</evidence>
<dbReference type="SUPFAM" id="SSF48179">
    <property type="entry name" value="6-phosphogluconate dehydrogenase C-terminal domain-like"/>
    <property type="match status" value="1"/>
</dbReference>
<dbReference type="Pfam" id="PF21761">
    <property type="entry name" value="RedAm-like_C"/>
    <property type="match status" value="1"/>
</dbReference>
<organism evidence="5 6">
    <name type="scientific">Ktedonospora formicarum</name>
    <dbReference type="NCBI Taxonomy" id="2778364"/>
    <lineage>
        <taxon>Bacteria</taxon>
        <taxon>Bacillati</taxon>
        <taxon>Chloroflexota</taxon>
        <taxon>Ktedonobacteria</taxon>
        <taxon>Ktedonobacterales</taxon>
        <taxon>Ktedonobacteraceae</taxon>
        <taxon>Ktedonospora</taxon>
    </lineage>
</organism>
<comment type="caution">
    <text evidence="5">The sequence shown here is derived from an EMBL/GenBank/DDBJ whole genome shotgun (WGS) entry which is preliminary data.</text>
</comment>
<dbReference type="Gene3D" id="1.10.1040.10">
    <property type="entry name" value="N-(1-d-carboxylethyl)-l-norvaline Dehydrogenase, domain 2"/>
    <property type="match status" value="1"/>
</dbReference>
<evidence type="ECO:0000256" key="2">
    <source>
        <dbReference type="ARBA" id="ARBA00023002"/>
    </source>
</evidence>
<accession>A0A8J3I0N6</accession>
<name>A0A8J3I0N6_9CHLR</name>
<evidence type="ECO:0000259" key="4">
    <source>
        <dbReference type="Pfam" id="PF21761"/>
    </source>
</evidence>
<dbReference type="InterPro" id="IPR013328">
    <property type="entry name" value="6PGD_dom2"/>
</dbReference>
<feature type="domain" description="NADPH-dependent reductive aminase-like C-terminal" evidence="4">
    <location>
        <begin position="167"/>
        <end position="290"/>
    </location>
</feature>
<dbReference type="Gene3D" id="3.40.50.720">
    <property type="entry name" value="NAD(P)-binding Rossmann-like Domain"/>
    <property type="match status" value="1"/>
</dbReference>
<dbReference type="Pfam" id="PF03446">
    <property type="entry name" value="NAD_binding_2"/>
    <property type="match status" value="1"/>
</dbReference>
<protein>
    <submittedName>
        <fullName evidence="5">6-phosphogluconate dehydrogenase</fullName>
    </submittedName>
</protein>
<dbReference type="PIRSF" id="PIRSF000103">
    <property type="entry name" value="HIBADH"/>
    <property type="match status" value="1"/>
</dbReference>
<dbReference type="GO" id="GO:0016491">
    <property type="term" value="F:oxidoreductase activity"/>
    <property type="evidence" value="ECO:0007669"/>
    <property type="project" value="UniProtKB-KW"/>
</dbReference>
<evidence type="ECO:0000259" key="3">
    <source>
        <dbReference type="Pfam" id="PF03446"/>
    </source>
</evidence>
<feature type="domain" description="6-phosphogluconate dehydrogenase NADP-binding" evidence="3">
    <location>
        <begin position="6"/>
        <end position="163"/>
    </location>
</feature>
<dbReference type="InterPro" id="IPR008927">
    <property type="entry name" value="6-PGluconate_DH-like_C_sf"/>
</dbReference>
<dbReference type="Proteomes" id="UP000612362">
    <property type="component" value="Unassembled WGS sequence"/>
</dbReference>
<dbReference type="GO" id="GO:0050661">
    <property type="term" value="F:NADP binding"/>
    <property type="evidence" value="ECO:0007669"/>
    <property type="project" value="InterPro"/>
</dbReference>
<dbReference type="InterPro" id="IPR051265">
    <property type="entry name" value="HIBADH-related_NP60_sf"/>
</dbReference>
<dbReference type="InterPro" id="IPR048666">
    <property type="entry name" value="RedAm-like_C"/>
</dbReference>